<dbReference type="PIRSF" id="PIRSF028744">
    <property type="entry name" value="Addict_mod_HI1419"/>
    <property type="match status" value="1"/>
</dbReference>
<dbReference type="InterPro" id="IPR014056">
    <property type="entry name" value="TypeIITA-like_toxin_pred"/>
</dbReference>
<proteinExistence type="predicted"/>
<accession>A0A2T4HLU3</accession>
<comment type="caution">
    <text evidence="1">The sequence shown here is derived from an EMBL/GenBank/DDBJ whole genome shotgun (WGS) entry which is preliminary data.</text>
</comment>
<sequence>MIVQEYIREDGSSPFRSWFDDLDSQASAKVATAIVRLELGNLSNVKWIGGGPGEYRIDWGPGYRLYLARDGDELIILFVGGTKKRQQSDIERAGVLLSEYKARKAAIRKDRK</sequence>
<dbReference type="NCBIfam" id="TIGR02683">
    <property type="entry name" value="upstrm_HI1419"/>
    <property type="match status" value="1"/>
</dbReference>
<organism evidence="1 2">
    <name type="scientific">Edaphosphingomonas fennica</name>
    <dbReference type="NCBI Taxonomy" id="114404"/>
    <lineage>
        <taxon>Bacteria</taxon>
        <taxon>Pseudomonadati</taxon>
        <taxon>Pseudomonadota</taxon>
        <taxon>Alphaproteobacteria</taxon>
        <taxon>Sphingomonadales</taxon>
        <taxon>Rhizorhabdaceae</taxon>
        <taxon>Edaphosphingomonas</taxon>
    </lineage>
</organism>
<dbReference type="PANTHER" id="PTHR41791:SF1">
    <property type="entry name" value="SSL7039 PROTEIN"/>
    <property type="match status" value="1"/>
</dbReference>
<dbReference type="RefSeq" id="WP_107395936.1">
    <property type="nucleotide sequence ID" value="NZ_PHHF01000079.1"/>
</dbReference>
<evidence type="ECO:0000313" key="2">
    <source>
        <dbReference type="Proteomes" id="UP000241206"/>
    </source>
</evidence>
<dbReference type="AlphaFoldDB" id="A0A2T4HLU3"/>
<evidence type="ECO:0000313" key="1">
    <source>
        <dbReference type="EMBL" id="PTD16782.1"/>
    </source>
</evidence>
<reference evidence="1 2" key="1">
    <citation type="submission" date="2017-11" db="EMBL/GenBank/DDBJ databases">
        <title>Sphingomonas oleivorans sp. nov., isolated from oil-contaminated soil.</title>
        <authorList>
            <person name="Wang L."/>
            <person name="Chen L."/>
        </authorList>
    </citation>
    <scope>NUCLEOTIDE SEQUENCE [LARGE SCALE GENOMIC DNA]</scope>
    <source>
        <strain evidence="1 2">K101</strain>
    </source>
</reference>
<name>A0A2T4HLU3_9SPHN</name>
<dbReference type="EMBL" id="PHHF01000079">
    <property type="protein sequence ID" value="PTD16782.1"/>
    <property type="molecule type" value="Genomic_DNA"/>
</dbReference>
<dbReference type="PANTHER" id="PTHR41791">
    <property type="entry name" value="SSL7039 PROTEIN"/>
    <property type="match status" value="1"/>
</dbReference>
<keyword evidence="2" id="KW-1185">Reference proteome</keyword>
<dbReference type="Proteomes" id="UP000241206">
    <property type="component" value="Unassembled WGS sequence"/>
</dbReference>
<gene>
    <name evidence="1" type="ORF">CV103_19890</name>
</gene>
<protein>
    <submittedName>
        <fullName evidence="1">Addiction module protein</fullName>
    </submittedName>
</protein>